<evidence type="ECO:0000256" key="4">
    <source>
        <dbReference type="ARBA" id="ARBA00022963"/>
    </source>
</evidence>
<evidence type="ECO:0000313" key="12">
    <source>
        <dbReference type="RefSeq" id="XP_030755562.1"/>
    </source>
</evidence>
<dbReference type="PANTHER" id="PTHR11005">
    <property type="entry name" value="LYSOSOMAL ACID LIPASE-RELATED"/>
    <property type="match status" value="1"/>
</dbReference>
<proteinExistence type="inferred from homology"/>
<dbReference type="RefSeq" id="XP_030755562.1">
    <property type="nucleotide sequence ID" value="XM_030899702.1"/>
</dbReference>
<feature type="active site" description="Nucleophile" evidence="8">
    <location>
        <position position="179"/>
    </location>
</feature>
<keyword evidence="4 7" id="KW-0442">Lipid degradation</keyword>
<organism evidence="11 12">
    <name type="scientific">Sitophilus oryzae</name>
    <name type="common">Rice weevil</name>
    <name type="synonym">Curculio oryzae</name>
    <dbReference type="NCBI Taxonomy" id="7048"/>
    <lineage>
        <taxon>Eukaryota</taxon>
        <taxon>Metazoa</taxon>
        <taxon>Ecdysozoa</taxon>
        <taxon>Arthropoda</taxon>
        <taxon>Hexapoda</taxon>
        <taxon>Insecta</taxon>
        <taxon>Pterygota</taxon>
        <taxon>Neoptera</taxon>
        <taxon>Endopterygota</taxon>
        <taxon>Coleoptera</taxon>
        <taxon>Polyphaga</taxon>
        <taxon>Cucujiformia</taxon>
        <taxon>Curculionidae</taxon>
        <taxon>Dryophthorinae</taxon>
        <taxon>Sitophilus</taxon>
    </lineage>
</organism>
<dbReference type="InterPro" id="IPR006693">
    <property type="entry name" value="AB_hydrolase_lipase"/>
</dbReference>
<comment type="similarity">
    <text evidence="1 7">Belongs to the AB hydrolase superfamily. Lipase family.</text>
</comment>
<dbReference type="InterPro" id="IPR025483">
    <property type="entry name" value="Lipase_euk"/>
</dbReference>
<feature type="domain" description="Partial AB-hydrolase lipase" evidence="10">
    <location>
        <begin position="39"/>
        <end position="100"/>
    </location>
</feature>
<feature type="signal peptide" evidence="9">
    <location>
        <begin position="1"/>
        <end position="24"/>
    </location>
</feature>
<keyword evidence="6" id="KW-0325">Glycoprotein</keyword>
<feature type="active site" description="Charge relay system" evidence="8">
    <location>
        <position position="347"/>
    </location>
</feature>
<sequence>MLKNSMLLTVATLVFLYTLGGVKSFSLPLYRNAIDNINVYLSQNGYPLETHHAQTEDGYILTLHRIPHGRKESASTDDKDRKPPVFLMHGLLCSSVDWVILGPGKAMALMLADAGYDVWLGNNRGNTFSRNHVSLDPDRDSKTFYNYSYHEIGKYDLPGMIDYVLKSTGFAKLTYVGYSEGFTSFTVMGSIRPEYNDKILLMNAFAPVTNMHAITSWPINTLARFPVLLKLAKMIGWNEMFTKRIAAKVFRNLCRLRFLCKLFFEVTGSSPEQLADHEFLMDILINFPAGMSWKQIAHYVQGTQSGLFRPFDYGSVKNVEVYGRKDPPAYDLTKVTAPIILYYGESDCLINNGELLGSVAKQLPNVVGQFLVPYSNFNHLDFIYGKEISLLNIEALKNIQKVNREIS</sequence>
<evidence type="ECO:0000256" key="2">
    <source>
        <dbReference type="ARBA" id="ARBA00022729"/>
    </source>
</evidence>
<dbReference type="Gene3D" id="3.40.50.1820">
    <property type="entry name" value="alpha/beta hydrolase"/>
    <property type="match status" value="1"/>
</dbReference>
<evidence type="ECO:0000256" key="8">
    <source>
        <dbReference type="PIRSR" id="PIRSR000862-1"/>
    </source>
</evidence>
<dbReference type="OrthoDB" id="9974421at2759"/>
<dbReference type="InParanoid" id="A0A6J2XVK4"/>
<dbReference type="GO" id="GO:0016042">
    <property type="term" value="P:lipid catabolic process"/>
    <property type="evidence" value="ECO:0007669"/>
    <property type="project" value="UniProtKB-KW"/>
</dbReference>
<evidence type="ECO:0000256" key="7">
    <source>
        <dbReference type="PIRNR" id="PIRNR000862"/>
    </source>
</evidence>
<evidence type="ECO:0000256" key="3">
    <source>
        <dbReference type="ARBA" id="ARBA00022801"/>
    </source>
</evidence>
<dbReference type="Pfam" id="PF04083">
    <property type="entry name" value="Abhydro_lipase"/>
    <property type="match status" value="1"/>
</dbReference>
<dbReference type="AlphaFoldDB" id="A0A6J2XVK4"/>
<dbReference type="KEGG" id="soy:115881951"/>
<evidence type="ECO:0000256" key="9">
    <source>
        <dbReference type="SAM" id="SignalP"/>
    </source>
</evidence>
<dbReference type="InterPro" id="IPR029058">
    <property type="entry name" value="AB_hydrolase_fold"/>
</dbReference>
<keyword evidence="5" id="KW-0443">Lipid metabolism</keyword>
<feature type="active site" description="Charge relay system" evidence="8">
    <location>
        <position position="379"/>
    </location>
</feature>
<gene>
    <name evidence="12" type="primary">LOC115881951</name>
</gene>
<evidence type="ECO:0000259" key="10">
    <source>
        <dbReference type="Pfam" id="PF04083"/>
    </source>
</evidence>
<evidence type="ECO:0000313" key="11">
    <source>
        <dbReference type="Proteomes" id="UP000504635"/>
    </source>
</evidence>
<dbReference type="SUPFAM" id="SSF53474">
    <property type="entry name" value="alpha/beta-Hydrolases"/>
    <property type="match status" value="1"/>
</dbReference>
<name>A0A6J2XVK4_SITOR</name>
<reference evidence="12" key="1">
    <citation type="submission" date="2025-08" db="UniProtKB">
        <authorList>
            <consortium name="RefSeq"/>
        </authorList>
    </citation>
    <scope>IDENTIFICATION</scope>
    <source>
        <tissue evidence="12">Gonads</tissue>
    </source>
</reference>
<protein>
    <recommendedName>
        <fullName evidence="7">Lipase</fullName>
    </recommendedName>
</protein>
<dbReference type="FunFam" id="3.40.50.1820:FF:000057">
    <property type="entry name" value="Lipase"/>
    <property type="match status" value="1"/>
</dbReference>
<dbReference type="GeneID" id="115881951"/>
<keyword evidence="3 7" id="KW-0378">Hydrolase</keyword>
<keyword evidence="11" id="KW-1185">Reference proteome</keyword>
<evidence type="ECO:0000256" key="6">
    <source>
        <dbReference type="ARBA" id="ARBA00023180"/>
    </source>
</evidence>
<dbReference type="GO" id="GO:0016788">
    <property type="term" value="F:hydrolase activity, acting on ester bonds"/>
    <property type="evidence" value="ECO:0007669"/>
    <property type="project" value="InterPro"/>
</dbReference>
<evidence type="ECO:0000256" key="1">
    <source>
        <dbReference type="ARBA" id="ARBA00010701"/>
    </source>
</evidence>
<feature type="chain" id="PRO_5026944068" description="Lipase" evidence="9">
    <location>
        <begin position="25"/>
        <end position="407"/>
    </location>
</feature>
<dbReference type="Proteomes" id="UP000504635">
    <property type="component" value="Unplaced"/>
</dbReference>
<dbReference type="PIRSF" id="PIRSF000862">
    <property type="entry name" value="Steryl_ester_lip"/>
    <property type="match status" value="1"/>
</dbReference>
<evidence type="ECO:0000256" key="5">
    <source>
        <dbReference type="ARBA" id="ARBA00023098"/>
    </source>
</evidence>
<keyword evidence="2 9" id="KW-0732">Signal</keyword>
<accession>A0A6J2XVK4</accession>